<sequence length="150" mass="17287">MSPLSRRLFRLLSFLQPTVYRPATLNAVLKGPDGLLIRGRQPPVKYASNVKDTFRKFYTFCFVLVKPEQSRNIDMEISLALWSVLLVPKYPLMQEIVDFISKNISTYRATTKDLWQMMLAFCNTVDPLFEDYDVDTLRGVQVVVSKQCVA</sequence>
<keyword evidence="4" id="KW-1185">Reference proteome</keyword>
<dbReference type="InterPro" id="IPR042460">
    <property type="entry name" value="DCN1-like_PONY"/>
</dbReference>
<evidence type="ECO:0000259" key="2">
    <source>
        <dbReference type="PROSITE" id="PS51229"/>
    </source>
</evidence>
<reference evidence="3 4" key="1">
    <citation type="journal article" date="2015" name="Fungal Genet. Biol.">
        <title>Evolution of novel wood decay mechanisms in Agaricales revealed by the genome sequences of Fistulina hepatica and Cylindrobasidium torrendii.</title>
        <authorList>
            <person name="Floudas D."/>
            <person name="Held B.W."/>
            <person name="Riley R."/>
            <person name="Nagy L.G."/>
            <person name="Koehler G."/>
            <person name="Ransdell A.S."/>
            <person name="Younus H."/>
            <person name="Chow J."/>
            <person name="Chiniquy J."/>
            <person name="Lipzen A."/>
            <person name="Tritt A."/>
            <person name="Sun H."/>
            <person name="Haridas S."/>
            <person name="LaButti K."/>
            <person name="Ohm R.A."/>
            <person name="Kues U."/>
            <person name="Blanchette R.A."/>
            <person name="Grigoriev I.V."/>
            <person name="Minto R.E."/>
            <person name="Hibbett D.S."/>
        </authorList>
    </citation>
    <scope>NUCLEOTIDE SEQUENCE [LARGE SCALE GENOMIC DNA]</scope>
    <source>
        <strain evidence="3 4">ATCC 64428</strain>
    </source>
</reference>
<dbReference type="InterPro" id="IPR005176">
    <property type="entry name" value="PONY_dom"/>
</dbReference>
<dbReference type="GO" id="GO:0045116">
    <property type="term" value="P:protein neddylation"/>
    <property type="evidence" value="ECO:0007669"/>
    <property type="project" value="TreeGrafter"/>
</dbReference>
<accession>A0A0D7APP7</accession>
<dbReference type="GO" id="GO:0031624">
    <property type="term" value="F:ubiquitin conjugating enzyme binding"/>
    <property type="evidence" value="ECO:0007669"/>
    <property type="project" value="TreeGrafter"/>
</dbReference>
<proteinExistence type="predicted"/>
<dbReference type="GO" id="GO:0000151">
    <property type="term" value="C:ubiquitin ligase complex"/>
    <property type="evidence" value="ECO:0007669"/>
    <property type="project" value="TreeGrafter"/>
</dbReference>
<dbReference type="PANTHER" id="PTHR12281">
    <property type="entry name" value="RP42 RELATED"/>
    <property type="match status" value="1"/>
</dbReference>
<evidence type="ECO:0000256" key="1">
    <source>
        <dbReference type="RuleBase" id="RU410713"/>
    </source>
</evidence>
<dbReference type="EMBL" id="KN881627">
    <property type="protein sequence ID" value="KIY53281.1"/>
    <property type="molecule type" value="Genomic_DNA"/>
</dbReference>
<dbReference type="Proteomes" id="UP000054144">
    <property type="component" value="Unassembled WGS sequence"/>
</dbReference>
<evidence type="ECO:0000313" key="3">
    <source>
        <dbReference type="EMBL" id="KIY53281.1"/>
    </source>
</evidence>
<dbReference type="GO" id="GO:0032182">
    <property type="term" value="F:ubiquitin-like protein binding"/>
    <property type="evidence" value="ECO:0007669"/>
    <property type="project" value="TreeGrafter"/>
</dbReference>
<organism evidence="3 4">
    <name type="scientific">Fistulina hepatica ATCC 64428</name>
    <dbReference type="NCBI Taxonomy" id="1128425"/>
    <lineage>
        <taxon>Eukaryota</taxon>
        <taxon>Fungi</taxon>
        <taxon>Dikarya</taxon>
        <taxon>Basidiomycota</taxon>
        <taxon>Agaricomycotina</taxon>
        <taxon>Agaricomycetes</taxon>
        <taxon>Agaricomycetidae</taxon>
        <taxon>Agaricales</taxon>
        <taxon>Fistulinaceae</taxon>
        <taxon>Fistulina</taxon>
    </lineage>
</organism>
<dbReference type="GO" id="GO:0097602">
    <property type="term" value="F:cullin family protein binding"/>
    <property type="evidence" value="ECO:0007669"/>
    <property type="project" value="TreeGrafter"/>
</dbReference>
<comment type="function">
    <text evidence="1">Neddylation of cullins play an essential role in the regulation of SCF-type complexes activity.</text>
</comment>
<dbReference type="InterPro" id="IPR014764">
    <property type="entry name" value="DCN-prot"/>
</dbReference>
<dbReference type="PROSITE" id="PS51229">
    <property type="entry name" value="DCUN1"/>
    <property type="match status" value="1"/>
</dbReference>
<name>A0A0D7APP7_9AGAR</name>
<evidence type="ECO:0000313" key="4">
    <source>
        <dbReference type="Proteomes" id="UP000054144"/>
    </source>
</evidence>
<protein>
    <recommendedName>
        <fullName evidence="1">Defective in cullin neddylation protein</fullName>
    </recommendedName>
</protein>
<gene>
    <name evidence="3" type="ORF">FISHEDRAFT_69132</name>
</gene>
<dbReference type="Gene3D" id="1.10.238.200">
    <property type="entry name" value="Cullin, PONY binding domain"/>
    <property type="match status" value="1"/>
</dbReference>
<dbReference type="Pfam" id="PF03556">
    <property type="entry name" value="Cullin_binding"/>
    <property type="match status" value="1"/>
</dbReference>
<feature type="domain" description="DCUN1" evidence="2">
    <location>
        <begin position="1"/>
        <end position="150"/>
    </location>
</feature>
<dbReference type="OrthoDB" id="27198at2759"/>
<dbReference type="AlphaFoldDB" id="A0A0D7APP7"/>
<dbReference type="PANTHER" id="PTHR12281:SF31">
    <property type="entry name" value="DCN1-LIKE PROTEIN 3"/>
    <property type="match status" value="1"/>
</dbReference>